<protein>
    <submittedName>
        <fullName evidence="2">LLM class flavin-dependent oxidoreductase</fullName>
        <ecNumber evidence="2">1.-.-.-</ecNumber>
    </submittedName>
</protein>
<dbReference type="RefSeq" id="WP_396639551.1">
    <property type="nucleotide sequence ID" value="NZ_JBIQWL010000001.1"/>
</dbReference>
<dbReference type="PANTHER" id="PTHR30137:SF15">
    <property type="entry name" value="BLL6902 PROTEIN"/>
    <property type="match status" value="1"/>
</dbReference>
<dbReference type="Pfam" id="PF00296">
    <property type="entry name" value="Bac_luciferase"/>
    <property type="match status" value="1"/>
</dbReference>
<reference evidence="2 3" key="1">
    <citation type="submission" date="2024-09" db="EMBL/GenBank/DDBJ databases">
        <authorList>
            <person name="Pan X."/>
        </authorList>
    </citation>
    <scope>NUCLEOTIDE SEQUENCE [LARGE SCALE GENOMIC DNA]</scope>
    <source>
        <strain evidence="2 3">B2969</strain>
    </source>
</reference>
<dbReference type="PANTHER" id="PTHR30137">
    <property type="entry name" value="LUCIFERASE-LIKE MONOOXYGENASE"/>
    <property type="match status" value="1"/>
</dbReference>
<dbReference type="SUPFAM" id="SSF51679">
    <property type="entry name" value="Bacterial luciferase-like"/>
    <property type="match status" value="1"/>
</dbReference>
<dbReference type="InterPro" id="IPR036661">
    <property type="entry name" value="Luciferase-like_sf"/>
</dbReference>
<keyword evidence="2" id="KW-0560">Oxidoreductase</keyword>
<accession>A0ABW7Q566</accession>
<evidence type="ECO:0000259" key="1">
    <source>
        <dbReference type="Pfam" id="PF00296"/>
    </source>
</evidence>
<proteinExistence type="predicted"/>
<dbReference type="Gene3D" id="3.20.20.30">
    <property type="entry name" value="Luciferase-like domain"/>
    <property type="match status" value="1"/>
</dbReference>
<dbReference type="EMBL" id="JBIQWL010000001">
    <property type="protein sequence ID" value="MFH8249617.1"/>
    <property type="molecule type" value="Genomic_DNA"/>
</dbReference>
<organism evidence="2 3">
    <name type="scientific">Microbacterium alkaliflavum</name>
    <dbReference type="NCBI Taxonomy" id="3248839"/>
    <lineage>
        <taxon>Bacteria</taxon>
        <taxon>Bacillati</taxon>
        <taxon>Actinomycetota</taxon>
        <taxon>Actinomycetes</taxon>
        <taxon>Micrococcales</taxon>
        <taxon>Microbacteriaceae</taxon>
        <taxon>Microbacterium</taxon>
    </lineage>
</organism>
<gene>
    <name evidence="2" type="ORF">ACH3VR_04525</name>
</gene>
<name>A0ABW7Q566_9MICO</name>
<feature type="domain" description="Luciferase-like" evidence="1">
    <location>
        <begin position="19"/>
        <end position="267"/>
    </location>
</feature>
<keyword evidence="3" id="KW-1185">Reference proteome</keyword>
<dbReference type="InterPro" id="IPR011251">
    <property type="entry name" value="Luciferase-like_dom"/>
</dbReference>
<dbReference type="Proteomes" id="UP001610861">
    <property type="component" value="Unassembled WGS sequence"/>
</dbReference>
<evidence type="ECO:0000313" key="2">
    <source>
        <dbReference type="EMBL" id="MFH8249617.1"/>
    </source>
</evidence>
<evidence type="ECO:0000313" key="3">
    <source>
        <dbReference type="Proteomes" id="UP001610861"/>
    </source>
</evidence>
<sequence>MTDSNGEHTPRGLSIFLQTPPGENPGAVYADAIGLIELAEQVGYGTAWIAEAHFAPIGLPSALAFLAAAAQRTSRIRLGTAVVPLVFDNPIRLAETAAVTDFLSAGRLEFGVGKSNGGGFSTAAFAAFQLAEDDKDVLYDRAFAELRRALTGTIDVGDRTLQVYPPPQSLLSRVWQATATPDNAAAIGRAGDGLLLHRLAFEGETGPVQSALIDRYLDAYTSDRPPRIGVSRSVLPAASRSDAEALVRADFARDPRPYTGFGATTAEEFLSRSNVYYGSVDEIAERLGADEAVARSTEYLFSIPLPNSSPEFRDALAVVANELHPRLPLGLPQAVA</sequence>
<comment type="caution">
    <text evidence="2">The sequence shown here is derived from an EMBL/GenBank/DDBJ whole genome shotgun (WGS) entry which is preliminary data.</text>
</comment>
<dbReference type="InterPro" id="IPR050766">
    <property type="entry name" value="Bact_Lucif_Oxidored"/>
</dbReference>
<dbReference type="EC" id="1.-.-.-" evidence="2"/>
<dbReference type="GO" id="GO:0016491">
    <property type="term" value="F:oxidoreductase activity"/>
    <property type="evidence" value="ECO:0007669"/>
    <property type="project" value="UniProtKB-KW"/>
</dbReference>